<evidence type="ECO:0000313" key="1">
    <source>
        <dbReference type="EMBL" id="QHT81546.1"/>
    </source>
</evidence>
<sequence>MDVTMSATMSALVDITVDSYNIGKLNFEDQQELELSTKSMLTLKASEYPYEKYQLLKTLAEQEVERKELEYHTVKSTGIWKLAKLIIARENVDTPPQQGTSTVSKVFYFDYLEKQMQAANDSFENIIYLYYKSYSVTGDMLHVFDKPVAQYIVENLKIDEYRPNGLIFNADNSWDFQVTVITSKGVYCANRYVTRDIIGMY</sequence>
<dbReference type="EMBL" id="MN739984">
    <property type="protein sequence ID" value="QHT81546.1"/>
    <property type="molecule type" value="Genomic_DNA"/>
</dbReference>
<reference evidence="1" key="1">
    <citation type="journal article" date="2020" name="Nature">
        <title>Giant virus diversity and host interactions through global metagenomics.</title>
        <authorList>
            <person name="Schulz F."/>
            <person name="Roux S."/>
            <person name="Paez-Espino D."/>
            <person name="Jungbluth S."/>
            <person name="Walsh D.A."/>
            <person name="Denef V.J."/>
            <person name="McMahon K.D."/>
            <person name="Konstantinidis K.T."/>
            <person name="Eloe-Fadrosh E.A."/>
            <person name="Kyrpides N.C."/>
            <person name="Woyke T."/>
        </authorList>
    </citation>
    <scope>NUCLEOTIDE SEQUENCE</scope>
    <source>
        <strain evidence="1">GVMAG-M-3300023184-13</strain>
    </source>
</reference>
<proteinExistence type="predicted"/>
<dbReference type="AlphaFoldDB" id="A0A6C0HN30"/>
<organism evidence="1">
    <name type="scientific">viral metagenome</name>
    <dbReference type="NCBI Taxonomy" id="1070528"/>
    <lineage>
        <taxon>unclassified sequences</taxon>
        <taxon>metagenomes</taxon>
        <taxon>organismal metagenomes</taxon>
    </lineage>
</organism>
<name>A0A6C0HN30_9ZZZZ</name>
<protein>
    <submittedName>
        <fullName evidence="1">Uncharacterized protein</fullName>
    </submittedName>
</protein>
<accession>A0A6C0HN30</accession>